<protein>
    <submittedName>
        <fullName evidence="1">Uncharacterized protein</fullName>
    </submittedName>
</protein>
<gene>
    <name evidence="1" type="ORF">F511_46009</name>
</gene>
<dbReference type="Proteomes" id="UP000250235">
    <property type="component" value="Unassembled WGS sequence"/>
</dbReference>
<keyword evidence="2" id="KW-1185">Reference proteome</keyword>
<proteinExistence type="predicted"/>
<name>A0A2Z6ZUL0_9LAMI</name>
<organism evidence="1 2">
    <name type="scientific">Dorcoceras hygrometricum</name>
    <dbReference type="NCBI Taxonomy" id="472368"/>
    <lineage>
        <taxon>Eukaryota</taxon>
        <taxon>Viridiplantae</taxon>
        <taxon>Streptophyta</taxon>
        <taxon>Embryophyta</taxon>
        <taxon>Tracheophyta</taxon>
        <taxon>Spermatophyta</taxon>
        <taxon>Magnoliopsida</taxon>
        <taxon>eudicotyledons</taxon>
        <taxon>Gunneridae</taxon>
        <taxon>Pentapetalae</taxon>
        <taxon>asterids</taxon>
        <taxon>lamiids</taxon>
        <taxon>Lamiales</taxon>
        <taxon>Gesneriaceae</taxon>
        <taxon>Didymocarpoideae</taxon>
        <taxon>Trichosporeae</taxon>
        <taxon>Loxocarpinae</taxon>
        <taxon>Dorcoceras</taxon>
    </lineage>
</organism>
<evidence type="ECO:0000313" key="1">
    <source>
        <dbReference type="EMBL" id="KZT76966.1"/>
    </source>
</evidence>
<accession>A0A2Z6ZUL0</accession>
<dbReference type="EMBL" id="KV079067">
    <property type="protein sequence ID" value="KZT76966.1"/>
    <property type="molecule type" value="Genomic_DNA"/>
</dbReference>
<evidence type="ECO:0000313" key="2">
    <source>
        <dbReference type="Proteomes" id="UP000250235"/>
    </source>
</evidence>
<reference evidence="1 2" key="1">
    <citation type="journal article" date="2015" name="Proc. Natl. Acad. Sci. U.S.A.">
        <title>The resurrection genome of Boea hygrometrica: A blueprint for survival of dehydration.</title>
        <authorList>
            <person name="Xiao L."/>
            <person name="Yang G."/>
            <person name="Zhang L."/>
            <person name="Yang X."/>
            <person name="Zhao S."/>
            <person name="Ji Z."/>
            <person name="Zhou Q."/>
            <person name="Hu M."/>
            <person name="Wang Y."/>
            <person name="Chen M."/>
            <person name="Xu Y."/>
            <person name="Jin H."/>
            <person name="Xiao X."/>
            <person name="Hu G."/>
            <person name="Bao F."/>
            <person name="Hu Y."/>
            <person name="Wan P."/>
            <person name="Li L."/>
            <person name="Deng X."/>
            <person name="Kuang T."/>
            <person name="Xiang C."/>
            <person name="Zhu J.K."/>
            <person name="Oliver M.J."/>
            <person name="He Y."/>
        </authorList>
    </citation>
    <scope>NUCLEOTIDE SEQUENCE [LARGE SCALE GENOMIC DNA]</scope>
    <source>
        <strain evidence="2">cv. XS01</strain>
    </source>
</reference>
<dbReference type="AlphaFoldDB" id="A0A2Z6ZUL0"/>
<sequence length="69" mass="7891">MAAAGRPPLRRYSASLRRCSASLRWCHYGWSEFFYGLVRACPVQPVKFSGRYAMSGPVLIDFEILSFWA</sequence>